<keyword evidence="6" id="KW-0472">Membrane</keyword>
<evidence type="ECO:0000259" key="7">
    <source>
        <dbReference type="PROSITE" id="PS50011"/>
    </source>
</evidence>
<comment type="caution">
    <text evidence="8">The sequence shown here is derived from an EMBL/GenBank/DDBJ whole genome shotgun (WGS) entry which is preliminary data.</text>
</comment>
<dbReference type="InterPro" id="IPR042095">
    <property type="entry name" value="SUMF_sf"/>
</dbReference>
<dbReference type="PANTHER" id="PTHR43289">
    <property type="entry name" value="MITOGEN-ACTIVATED PROTEIN KINASE KINASE KINASE 20-RELATED"/>
    <property type="match status" value="1"/>
</dbReference>
<evidence type="ECO:0000313" key="9">
    <source>
        <dbReference type="Proteomes" id="UP001237737"/>
    </source>
</evidence>
<dbReference type="EMBL" id="JAUSSK010000003">
    <property type="protein sequence ID" value="MDQ0010203.1"/>
    <property type="molecule type" value="Genomic_DNA"/>
</dbReference>
<keyword evidence="2 5" id="KW-0547">Nucleotide-binding</keyword>
<dbReference type="InterPro" id="IPR016187">
    <property type="entry name" value="CTDL_fold"/>
</dbReference>
<name>A0ABT9SYW9_9GAMM</name>
<evidence type="ECO:0000256" key="3">
    <source>
        <dbReference type="ARBA" id="ARBA00022777"/>
    </source>
</evidence>
<reference evidence="8 9" key="1">
    <citation type="submission" date="2023-07" db="EMBL/GenBank/DDBJ databases">
        <title>Sorghum-associated microbial communities from plants grown in Nebraska, USA.</title>
        <authorList>
            <person name="Schachtman D."/>
        </authorList>
    </citation>
    <scope>NUCLEOTIDE SEQUENCE [LARGE SCALE GENOMIC DNA]</scope>
    <source>
        <strain evidence="8 9">CC60</strain>
    </source>
</reference>
<evidence type="ECO:0000256" key="5">
    <source>
        <dbReference type="PROSITE-ProRule" id="PRU10141"/>
    </source>
</evidence>
<dbReference type="SUPFAM" id="SSF56112">
    <property type="entry name" value="Protein kinase-like (PK-like)"/>
    <property type="match status" value="1"/>
</dbReference>
<feature type="transmembrane region" description="Helical" evidence="6">
    <location>
        <begin position="352"/>
        <end position="373"/>
    </location>
</feature>
<dbReference type="RefSeq" id="WP_306850271.1">
    <property type="nucleotide sequence ID" value="NZ_JAUSSK010000003.1"/>
</dbReference>
<evidence type="ECO:0000313" key="8">
    <source>
        <dbReference type="EMBL" id="MDQ0010203.1"/>
    </source>
</evidence>
<evidence type="ECO:0000256" key="2">
    <source>
        <dbReference type="ARBA" id="ARBA00022741"/>
    </source>
</evidence>
<dbReference type="InterPro" id="IPR008271">
    <property type="entry name" value="Ser/Thr_kinase_AS"/>
</dbReference>
<dbReference type="Pfam" id="PF03781">
    <property type="entry name" value="FGE-sulfatase"/>
    <property type="match status" value="1"/>
</dbReference>
<dbReference type="InterPro" id="IPR005532">
    <property type="entry name" value="SUMF_dom"/>
</dbReference>
<organism evidence="8 9">
    <name type="scientific">Luteibacter jiangsuensis</name>
    <dbReference type="NCBI Taxonomy" id="637577"/>
    <lineage>
        <taxon>Bacteria</taxon>
        <taxon>Pseudomonadati</taxon>
        <taxon>Pseudomonadota</taxon>
        <taxon>Gammaproteobacteria</taxon>
        <taxon>Lysobacterales</taxon>
        <taxon>Rhodanobacteraceae</taxon>
        <taxon>Luteibacter</taxon>
    </lineage>
</organism>
<keyword evidence="3 8" id="KW-0418">Kinase</keyword>
<dbReference type="SUPFAM" id="SSF56436">
    <property type="entry name" value="C-type lectin-like"/>
    <property type="match status" value="1"/>
</dbReference>
<dbReference type="PROSITE" id="PS00107">
    <property type="entry name" value="PROTEIN_KINASE_ATP"/>
    <property type="match status" value="1"/>
</dbReference>
<gene>
    <name evidence="8" type="ORF">J2T07_002393</name>
</gene>
<protein>
    <submittedName>
        <fullName evidence="8">Non-specific serine/threonine protein kinase</fullName>
        <ecNumber evidence="8">2.7.11.1</ecNumber>
    </submittedName>
</protein>
<accession>A0ABT9SYW9</accession>
<evidence type="ECO:0000256" key="4">
    <source>
        <dbReference type="ARBA" id="ARBA00022840"/>
    </source>
</evidence>
<keyword evidence="9" id="KW-1185">Reference proteome</keyword>
<dbReference type="Gene3D" id="3.90.1580.10">
    <property type="entry name" value="paralog of FGE (formylglycine-generating enzyme)"/>
    <property type="match status" value="1"/>
</dbReference>
<feature type="domain" description="Protein kinase" evidence="7">
    <location>
        <begin position="77"/>
        <end position="356"/>
    </location>
</feature>
<keyword evidence="1 8" id="KW-0808">Transferase</keyword>
<sequence length="961" mass="103633">MSQHDDDETRVVPLRAVTASVDQDDATVVKPLHAAAGGEGTATGSSSLGTGEGGWRRIADLAQGERIAVGSLLKGRFLMERELGRGGMGVVYLARDERKVEARDRDPYVAVKVLNDEFRKHPDALVALQREARRAQQVANDHIVRVYDFDKDGTNVFMTMEYVEGSDLRSLIRGKARDGMRFDEAWPLIEGMGDALRRAHAAGIVHSDFKPGNVMVTLRGVAKVFDFGIARAGKLGVDAGDDRTVFDAGSLGAMTPAYASLEMLQGKPPSPSDDIYAFGCVVFELLTGRHPFDKDNAEEAMNAGKRPPPAPGLDKRQYKALCDSIAFTADKRSPDIAVVLAGLRKRRWRERATPWLVTAGLVLALSVAAAWVATMQAERRHVAETLRRLAPGQADGFRDEDQVRAALAALDGDERRRVVVDGADAIDAFLVRLVATHWDPAHGRLDYPGAMETFRLRADLKTFAPKLDRRREEIGRERDAALNRLDTSLSQAILAGHLFGDGADEVPAILGQIRKIDPDSRLLVNPELELKLDQAVGDAIASGDMTEVAKRLSIAHRLYPSSTRLAARSVALAPASSQAPAVASSAATAPDLSHAEHEARLESLRRATAANDLDKAIESFQQLRQIDGGRVDTNDEAANLLTQAFLEAAREACRASHWKEAAGRIDSALAIIGERDDLRRALTRYDLATAVMTAAKAPVVSAADQDDLRRRLAAVKEGDPAGLKDLEAAMAASNALPEGSLEAVVKTLRSAPVVVTPPDPCGRRGLAGTARECFDTFAVGSYGPALVVVPFGRKPFAMTRTEITVGNLDQFCRAARTCAVSRGIAAGEPARSIPVAFAQRYATWLSQVSGHTYRLPTDEEWKFAAHANAAWDSKDGNCGAPSSGIGRLLKSPEFSTKGIANPWGLVDMTGGVWEWVTKGTAFAIRGGSYRSGPDACSVDTVRPSDGSAERDVGFRLVRDIR</sequence>
<dbReference type="PROSITE" id="PS50011">
    <property type="entry name" value="PROTEIN_KINASE_DOM"/>
    <property type="match status" value="1"/>
</dbReference>
<proteinExistence type="predicted"/>
<feature type="binding site" evidence="5">
    <location>
        <position position="112"/>
    </location>
    <ligand>
        <name>ATP</name>
        <dbReference type="ChEBI" id="CHEBI:30616"/>
    </ligand>
</feature>
<keyword evidence="6" id="KW-1133">Transmembrane helix</keyword>
<keyword evidence="8" id="KW-0723">Serine/threonine-protein kinase</keyword>
<dbReference type="Proteomes" id="UP001237737">
    <property type="component" value="Unassembled WGS sequence"/>
</dbReference>
<dbReference type="PANTHER" id="PTHR43289:SF6">
    <property type="entry name" value="SERINE_THREONINE-PROTEIN KINASE NEKL-3"/>
    <property type="match status" value="1"/>
</dbReference>
<evidence type="ECO:0000256" key="1">
    <source>
        <dbReference type="ARBA" id="ARBA00022679"/>
    </source>
</evidence>
<keyword evidence="6" id="KW-0812">Transmembrane</keyword>
<dbReference type="Gene3D" id="3.30.200.20">
    <property type="entry name" value="Phosphorylase Kinase, domain 1"/>
    <property type="match status" value="1"/>
</dbReference>
<dbReference type="InterPro" id="IPR017441">
    <property type="entry name" value="Protein_kinase_ATP_BS"/>
</dbReference>
<keyword evidence="4 5" id="KW-0067">ATP-binding</keyword>
<dbReference type="CDD" id="cd14014">
    <property type="entry name" value="STKc_PknB_like"/>
    <property type="match status" value="1"/>
</dbReference>
<dbReference type="PROSITE" id="PS00108">
    <property type="entry name" value="PROTEIN_KINASE_ST"/>
    <property type="match status" value="1"/>
</dbReference>
<dbReference type="InterPro" id="IPR011009">
    <property type="entry name" value="Kinase-like_dom_sf"/>
</dbReference>
<dbReference type="Pfam" id="PF00069">
    <property type="entry name" value="Pkinase"/>
    <property type="match status" value="1"/>
</dbReference>
<dbReference type="EC" id="2.7.11.1" evidence="8"/>
<evidence type="ECO:0000256" key="6">
    <source>
        <dbReference type="SAM" id="Phobius"/>
    </source>
</evidence>
<dbReference type="InterPro" id="IPR000719">
    <property type="entry name" value="Prot_kinase_dom"/>
</dbReference>
<dbReference type="Gene3D" id="1.10.510.10">
    <property type="entry name" value="Transferase(Phosphotransferase) domain 1"/>
    <property type="match status" value="1"/>
</dbReference>
<dbReference type="GO" id="GO:0004674">
    <property type="term" value="F:protein serine/threonine kinase activity"/>
    <property type="evidence" value="ECO:0007669"/>
    <property type="project" value="UniProtKB-KW"/>
</dbReference>